<dbReference type="PANTHER" id="PTHR10865:SF5">
    <property type="entry name" value="METASTASIS-ASSOCIATED PROTEIN MTA1"/>
    <property type="match status" value="1"/>
</dbReference>
<keyword evidence="17" id="KW-1185">Reference proteome</keyword>
<dbReference type="Pfam" id="PF00249">
    <property type="entry name" value="Myb_DNA-binding"/>
    <property type="match status" value="1"/>
</dbReference>
<keyword evidence="5" id="KW-0863">Zinc-finger</keyword>
<protein>
    <submittedName>
        <fullName evidence="16">Metastasis associated 1</fullName>
    </submittedName>
</protein>
<dbReference type="CDD" id="cd00202">
    <property type="entry name" value="ZnF_GATA"/>
    <property type="match status" value="1"/>
</dbReference>
<organism evidence="16 17">
    <name type="scientific">Myripristis murdjan</name>
    <name type="common">pinecone soldierfish</name>
    <dbReference type="NCBI Taxonomy" id="586833"/>
    <lineage>
        <taxon>Eukaryota</taxon>
        <taxon>Metazoa</taxon>
        <taxon>Chordata</taxon>
        <taxon>Craniata</taxon>
        <taxon>Vertebrata</taxon>
        <taxon>Euteleostomi</taxon>
        <taxon>Actinopterygii</taxon>
        <taxon>Neopterygii</taxon>
        <taxon>Teleostei</taxon>
        <taxon>Neoteleostei</taxon>
        <taxon>Acanthomorphata</taxon>
        <taxon>Holocentriformes</taxon>
        <taxon>Holocentridae</taxon>
        <taxon>Myripristis</taxon>
    </lineage>
</organism>
<dbReference type="FunFam" id="1.10.10.60:FF:000012">
    <property type="entry name" value="Metastasis-associated 1 family, member 3"/>
    <property type="match status" value="1"/>
</dbReference>
<keyword evidence="8" id="KW-0007">Acetylation</keyword>
<dbReference type="InterPro" id="IPR009057">
    <property type="entry name" value="Homeodomain-like_sf"/>
</dbReference>
<evidence type="ECO:0000256" key="11">
    <source>
        <dbReference type="ARBA" id="ARBA00093454"/>
    </source>
</evidence>
<evidence type="ECO:0000259" key="13">
    <source>
        <dbReference type="PROSITE" id="PS51038"/>
    </source>
</evidence>
<reference evidence="16" key="2">
    <citation type="submission" date="2025-08" db="UniProtKB">
        <authorList>
            <consortium name="Ensembl"/>
        </authorList>
    </citation>
    <scope>IDENTIFICATION</scope>
</reference>
<dbReference type="SUPFAM" id="SSF46689">
    <property type="entry name" value="Homeodomain-like"/>
    <property type="match status" value="1"/>
</dbReference>
<dbReference type="GO" id="GO:0003713">
    <property type="term" value="F:transcription coactivator activity"/>
    <property type="evidence" value="ECO:0007669"/>
    <property type="project" value="TreeGrafter"/>
</dbReference>
<dbReference type="GO" id="GO:0003714">
    <property type="term" value="F:transcription corepressor activity"/>
    <property type="evidence" value="ECO:0007669"/>
    <property type="project" value="TreeGrafter"/>
</dbReference>
<dbReference type="InterPro" id="IPR001025">
    <property type="entry name" value="BAH_dom"/>
</dbReference>
<dbReference type="Gene3D" id="4.10.1240.50">
    <property type="match status" value="1"/>
</dbReference>
<evidence type="ECO:0000259" key="14">
    <source>
        <dbReference type="PROSITE" id="PS51156"/>
    </source>
</evidence>
<dbReference type="Pfam" id="PF01426">
    <property type="entry name" value="BAH"/>
    <property type="match status" value="1"/>
</dbReference>
<proteinExistence type="inferred from homology"/>
<evidence type="ECO:0000313" key="16">
    <source>
        <dbReference type="Ensembl" id="ENSMMDP00005055178.1"/>
    </source>
</evidence>
<dbReference type="GeneTree" id="ENSGT01030000234573"/>
<feature type="domain" description="BAH" evidence="13">
    <location>
        <begin position="19"/>
        <end position="171"/>
    </location>
</feature>
<keyword evidence="2" id="KW-1017">Isopeptide bond</keyword>
<dbReference type="GO" id="GO:0008270">
    <property type="term" value="F:zinc ion binding"/>
    <property type="evidence" value="ECO:0007669"/>
    <property type="project" value="UniProtKB-KW"/>
</dbReference>
<dbReference type="PROSITE" id="PS51156">
    <property type="entry name" value="ELM2"/>
    <property type="match status" value="1"/>
</dbReference>
<dbReference type="SMART" id="SM01189">
    <property type="entry name" value="ELM2"/>
    <property type="match status" value="1"/>
</dbReference>
<dbReference type="PROSITE" id="PS51293">
    <property type="entry name" value="SANT"/>
    <property type="match status" value="1"/>
</dbReference>
<dbReference type="GO" id="GO:0043565">
    <property type="term" value="F:sequence-specific DNA binding"/>
    <property type="evidence" value="ECO:0007669"/>
    <property type="project" value="InterPro"/>
</dbReference>
<dbReference type="Proteomes" id="UP000472263">
    <property type="component" value="Chromosome 22"/>
</dbReference>
<feature type="domain" description="SANT" evidence="15">
    <location>
        <begin position="290"/>
        <end position="342"/>
    </location>
</feature>
<keyword evidence="4" id="KW-0479">Metal-binding</keyword>
<dbReference type="SMART" id="SM00401">
    <property type="entry name" value="ZnF_GATA"/>
    <property type="match status" value="1"/>
</dbReference>
<evidence type="ECO:0000256" key="7">
    <source>
        <dbReference type="ARBA" id="ARBA00022843"/>
    </source>
</evidence>
<dbReference type="GO" id="GO:0042826">
    <property type="term" value="F:histone deacetylase binding"/>
    <property type="evidence" value="ECO:0007669"/>
    <property type="project" value="TreeGrafter"/>
</dbReference>
<dbReference type="InterPro" id="IPR035170">
    <property type="entry name" value="MTA1_R1"/>
</dbReference>
<dbReference type="Pfam" id="PF17226">
    <property type="entry name" value="MTA_R1"/>
    <property type="match status" value="1"/>
</dbReference>
<keyword evidence="7" id="KW-0832">Ubl conjugation</keyword>
<dbReference type="FunFam" id="4.10.1240.50:FF:000001">
    <property type="entry name" value="Metastasis-associated 1 family, member 3"/>
    <property type="match status" value="1"/>
</dbReference>
<keyword evidence="10" id="KW-0539">Nucleus</keyword>
<evidence type="ECO:0000256" key="10">
    <source>
        <dbReference type="ARBA" id="ARBA00023242"/>
    </source>
</evidence>
<dbReference type="InterPro" id="IPR000949">
    <property type="entry name" value="ELM2_dom"/>
</dbReference>
<reference evidence="16" key="1">
    <citation type="submission" date="2019-06" db="EMBL/GenBank/DDBJ databases">
        <authorList>
            <consortium name="Wellcome Sanger Institute Data Sharing"/>
        </authorList>
    </citation>
    <scope>NUCLEOTIDE SEQUENCE [LARGE SCALE GENOMIC DNA]</scope>
</reference>
<dbReference type="CDD" id="cd11661">
    <property type="entry name" value="SANT_MTA3_like"/>
    <property type="match status" value="1"/>
</dbReference>
<dbReference type="SMART" id="SM00439">
    <property type="entry name" value="BAH"/>
    <property type="match status" value="1"/>
</dbReference>
<evidence type="ECO:0000256" key="5">
    <source>
        <dbReference type="ARBA" id="ARBA00022771"/>
    </source>
</evidence>
<evidence type="ECO:0000256" key="8">
    <source>
        <dbReference type="ARBA" id="ARBA00022990"/>
    </source>
</evidence>
<dbReference type="FunFam" id="2.30.30.490:FF:000001">
    <property type="entry name" value="Metastasis-associated 1 family, member 3"/>
    <property type="match status" value="1"/>
</dbReference>
<dbReference type="InterPro" id="IPR001005">
    <property type="entry name" value="SANT/Myb"/>
</dbReference>
<evidence type="ECO:0000256" key="2">
    <source>
        <dbReference type="ARBA" id="ARBA00022499"/>
    </source>
</evidence>
<evidence type="ECO:0000256" key="9">
    <source>
        <dbReference type="ARBA" id="ARBA00023125"/>
    </source>
</evidence>
<dbReference type="AlphaFoldDB" id="A0A668AT75"/>
<dbReference type="InterPro" id="IPR017884">
    <property type="entry name" value="SANT_dom"/>
</dbReference>
<dbReference type="SMART" id="SM00717">
    <property type="entry name" value="SANT"/>
    <property type="match status" value="1"/>
</dbReference>
<dbReference type="PANTHER" id="PTHR10865">
    <property type="entry name" value="METASTASIS-ASSOCIATED PROTEIN AND MESODERM INDUCTION EARLY RESPONSE PROTEIN"/>
    <property type="match status" value="1"/>
</dbReference>
<gene>
    <name evidence="16" type="primary">MTA1</name>
    <name evidence="16" type="synonym">mta1</name>
</gene>
<feature type="region of interest" description="Disordered" evidence="12">
    <location>
        <begin position="449"/>
        <end position="468"/>
    </location>
</feature>
<dbReference type="InterPro" id="IPR040138">
    <property type="entry name" value="MIER/MTA"/>
</dbReference>
<dbReference type="CDD" id="cd04709">
    <property type="entry name" value="BAH_MTA"/>
    <property type="match status" value="1"/>
</dbReference>
<dbReference type="GO" id="GO:0003682">
    <property type="term" value="F:chromatin binding"/>
    <property type="evidence" value="ECO:0007669"/>
    <property type="project" value="InterPro"/>
</dbReference>
<evidence type="ECO:0000256" key="4">
    <source>
        <dbReference type="ARBA" id="ARBA00022723"/>
    </source>
</evidence>
<dbReference type="GO" id="GO:0006302">
    <property type="term" value="P:double-strand break repair"/>
    <property type="evidence" value="ECO:0007669"/>
    <property type="project" value="TreeGrafter"/>
</dbReference>
<dbReference type="Pfam" id="PF00320">
    <property type="entry name" value="GATA"/>
    <property type="match status" value="1"/>
</dbReference>
<keyword evidence="3" id="KW-0597">Phosphoprotein</keyword>
<evidence type="ECO:0000256" key="3">
    <source>
        <dbReference type="ARBA" id="ARBA00022553"/>
    </source>
</evidence>
<comment type="similarity">
    <text evidence="11">Belongs to the metastasis-associated protein family.</text>
</comment>
<dbReference type="InterPro" id="IPR000679">
    <property type="entry name" value="Znf_GATA"/>
</dbReference>
<evidence type="ECO:0000256" key="6">
    <source>
        <dbReference type="ARBA" id="ARBA00022833"/>
    </source>
</evidence>
<dbReference type="PROSITE" id="PS51038">
    <property type="entry name" value="BAH"/>
    <property type="match status" value="1"/>
</dbReference>
<dbReference type="InterPro" id="IPR043151">
    <property type="entry name" value="BAH_sf"/>
</dbReference>
<keyword evidence="6" id="KW-0862">Zinc</keyword>
<dbReference type="Pfam" id="PF01448">
    <property type="entry name" value="ELM2"/>
    <property type="match status" value="1"/>
</dbReference>
<dbReference type="Ensembl" id="ENSMMDT00005056231.1">
    <property type="protein sequence ID" value="ENSMMDP00005055178.1"/>
    <property type="gene ID" value="ENSMMDG00005024530.1"/>
</dbReference>
<sequence length="606" mass="68797">MHTHKCTLTYNIHTRANLYALSHTYYVYFENSSSNPLLIRRIEELNKTANGNVEAKVVCFYRRRDISSTLIALPANIPEVQTRLKNKRELEEEMENPEMVDLPEKQKHQLRHRELFLSRQLESLPATHIRGKCCVTLLNETEALKSYLDREDAFFYSLVYDPQQKTLLADKGEIRVGNKYQADITDLLKEGEDDDRDLAKLEERVWDPSSSLTEKQIDQFLVVARSVGTFARALDCSSSVRQPSLHMSAAAASRDITLFHAMDTLHATGYDMTRAIAALVPQGGPVLCRDEMEEWSASEANLFEEALEKYGKDFTDIQQDFLPWKSLTSIIEYYYMWKTTDRYVQQKRLKAAEAESKLKQVYIPNYNKPNPNQLSNSVKPALVNGAAGTGVPGPPGQTPGLGRACESCYTSSSYQWYSWGPPNMQCRLCASCWTYWKKYGGLKMPTRLDGERPGPNRNNMSPHGLPLRHSGSPKFAVKTRQAFYLQTTGLTRAARRLCQDIIRPRYLARHPYLPVNTAAIKAECALRLPDWPKKPLPLKPVERKPLESVVRYLGKRKSVRSISMGSLTPIKSSPILNNGSPTILGKRTYEQHNGLDGEKLSKLIGE</sequence>
<reference evidence="16" key="3">
    <citation type="submission" date="2025-09" db="UniProtKB">
        <authorList>
            <consortium name="Ensembl"/>
        </authorList>
    </citation>
    <scope>IDENTIFICATION</scope>
</reference>
<dbReference type="Gene3D" id="2.30.30.490">
    <property type="match status" value="1"/>
</dbReference>
<dbReference type="GO" id="GO:0000122">
    <property type="term" value="P:negative regulation of transcription by RNA polymerase II"/>
    <property type="evidence" value="ECO:0007669"/>
    <property type="project" value="TreeGrafter"/>
</dbReference>
<keyword evidence="9" id="KW-0238">DNA-binding</keyword>
<dbReference type="GO" id="GO:0016581">
    <property type="term" value="C:NuRD complex"/>
    <property type="evidence" value="ECO:0007669"/>
    <property type="project" value="TreeGrafter"/>
</dbReference>
<dbReference type="GO" id="GO:0010212">
    <property type="term" value="P:response to ionizing radiation"/>
    <property type="evidence" value="ECO:0007669"/>
    <property type="project" value="TreeGrafter"/>
</dbReference>
<accession>A0A668AT75</accession>
<dbReference type="Gene3D" id="1.10.10.60">
    <property type="entry name" value="Homeodomain-like"/>
    <property type="match status" value="1"/>
</dbReference>
<evidence type="ECO:0000313" key="17">
    <source>
        <dbReference type="Proteomes" id="UP000472263"/>
    </source>
</evidence>
<evidence type="ECO:0000256" key="12">
    <source>
        <dbReference type="SAM" id="MobiDB-lite"/>
    </source>
</evidence>
<evidence type="ECO:0000256" key="1">
    <source>
        <dbReference type="ARBA" id="ARBA00004123"/>
    </source>
</evidence>
<feature type="domain" description="ELM2" evidence="14">
    <location>
        <begin position="172"/>
        <end position="283"/>
    </location>
</feature>
<evidence type="ECO:0000259" key="15">
    <source>
        <dbReference type="PROSITE" id="PS51293"/>
    </source>
</evidence>
<comment type="subcellular location">
    <subcellularLocation>
        <location evidence="1">Nucleus</location>
    </subcellularLocation>
</comment>
<name>A0A668AT75_9TELE</name>